<dbReference type="GO" id="GO:0005524">
    <property type="term" value="F:ATP binding"/>
    <property type="evidence" value="ECO:0007669"/>
    <property type="project" value="UniProtKB-KW"/>
</dbReference>
<dbReference type="PANTHER" id="PTHR42742">
    <property type="entry name" value="TRANSCRIPTIONAL REPRESSOR MPRA"/>
    <property type="match status" value="1"/>
</dbReference>
<dbReference type="FunFam" id="3.30.420.40:FF:000153">
    <property type="entry name" value="Putative fructokinase"/>
    <property type="match status" value="1"/>
</dbReference>
<dbReference type="GO" id="GO:0046872">
    <property type="term" value="F:metal ion binding"/>
    <property type="evidence" value="ECO:0007669"/>
    <property type="project" value="UniProtKB-KW"/>
</dbReference>
<comment type="similarity">
    <text evidence="2">Belongs to the ROK (NagC/XylR) family.</text>
</comment>
<evidence type="ECO:0000313" key="13">
    <source>
        <dbReference type="EMBL" id="TCK61502.1"/>
    </source>
</evidence>
<name>A0A4R1KAP6_9GAMM</name>
<gene>
    <name evidence="13" type="ORF">EV690_0501</name>
</gene>
<dbReference type="EMBL" id="SMGD01000005">
    <property type="protein sequence ID" value="TCK61502.1"/>
    <property type="molecule type" value="Genomic_DNA"/>
</dbReference>
<keyword evidence="5" id="KW-0547">Nucleotide-binding</keyword>
<comment type="catalytic activity">
    <reaction evidence="12">
        <text>D-fructose + ATP = D-fructose 6-phosphate + ADP + H(+)</text>
        <dbReference type="Rhea" id="RHEA:16125"/>
        <dbReference type="ChEBI" id="CHEBI:15378"/>
        <dbReference type="ChEBI" id="CHEBI:30616"/>
        <dbReference type="ChEBI" id="CHEBI:37721"/>
        <dbReference type="ChEBI" id="CHEBI:61527"/>
        <dbReference type="ChEBI" id="CHEBI:456216"/>
        <dbReference type="EC" id="2.7.1.4"/>
    </reaction>
</comment>
<dbReference type="InterPro" id="IPR043129">
    <property type="entry name" value="ATPase_NBD"/>
</dbReference>
<evidence type="ECO:0000256" key="3">
    <source>
        <dbReference type="ARBA" id="ARBA00022679"/>
    </source>
</evidence>
<evidence type="ECO:0000256" key="10">
    <source>
        <dbReference type="ARBA" id="ARBA00023277"/>
    </source>
</evidence>
<comment type="caution">
    <text evidence="13">The sequence shown here is derived from an EMBL/GenBank/DDBJ whole genome shotgun (WGS) entry which is preliminary data.</text>
</comment>
<evidence type="ECO:0000256" key="7">
    <source>
        <dbReference type="ARBA" id="ARBA00022833"/>
    </source>
</evidence>
<reference evidence="13 14" key="1">
    <citation type="submission" date="2019-03" db="EMBL/GenBank/DDBJ databases">
        <title>Genomic Encyclopedia of Type Strains, Phase IV (KMG-IV): sequencing the most valuable type-strain genomes for metagenomic binning, comparative biology and taxonomic classification.</title>
        <authorList>
            <person name="Goeker M."/>
        </authorList>
    </citation>
    <scope>NUCLEOTIDE SEQUENCE [LARGE SCALE GENOMIC DNA]</scope>
    <source>
        <strain evidence="13 14">DSM 18577</strain>
    </source>
</reference>
<dbReference type="Proteomes" id="UP000295565">
    <property type="component" value="Unassembled WGS sequence"/>
</dbReference>
<evidence type="ECO:0000256" key="12">
    <source>
        <dbReference type="ARBA" id="ARBA00048451"/>
    </source>
</evidence>
<dbReference type="SUPFAM" id="SSF53067">
    <property type="entry name" value="Actin-like ATPase domain"/>
    <property type="match status" value="1"/>
</dbReference>
<comment type="cofactor">
    <cofactor evidence="1">
        <name>Mg(2+)</name>
        <dbReference type="ChEBI" id="CHEBI:18420"/>
    </cofactor>
</comment>
<keyword evidence="4" id="KW-0479">Metal-binding</keyword>
<evidence type="ECO:0000256" key="5">
    <source>
        <dbReference type="ARBA" id="ARBA00022741"/>
    </source>
</evidence>
<dbReference type="GO" id="GO:0008865">
    <property type="term" value="F:fructokinase activity"/>
    <property type="evidence" value="ECO:0007669"/>
    <property type="project" value="UniProtKB-EC"/>
</dbReference>
<dbReference type="PROSITE" id="PS01125">
    <property type="entry name" value="ROK"/>
    <property type="match status" value="1"/>
</dbReference>
<evidence type="ECO:0000256" key="6">
    <source>
        <dbReference type="ARBA" id="ARBA00022777"/>
    </source>
</evidence>
<keyword evidence="7" id="KW-0862">Zinc</keyword>
<evidence type="ECO:0000256" key="8">
    <source>
        <dbReference type="ARBA" id="ARBA00022840"/>
    </source>
</evidence>
<dbReference type="FunFam" id="3.30.420.40:FF:000136">
    <property type="entry name" value="Putative fructokinase"/>
    <property type="match status" value="1"/>
</dbReference>
<dbReference type="InterPro" id="IPR049874">
    <property type="entry name" value="ROK_cs"/>
</dbReference>
<dbReference type="Pfam" id="PF00480">
    <property type="entry name" value="ROK"/>
    <property type="match status" value="1"/>
</dbReference>
<evidence type="ECO:0000256" key="1">
    <source>
        <dbReference type="ARBA" id="ARBA00001946"/>
    </source>
</evidence>
<evidence type="ECO:0000256" key="2">
    <source>
        <dbReference type="ARBA" id="ARBA00006479"/>
    </source>
</evidence>
<evidence type="ECO:0000256" key="4">
    <source>
        <dbReference type="ARBA" id="ARBA00022723"/>
    </source>
</evidence>
<protein>
    <recommendedName>
        <fullName evidence="11">fructokinase</fullName>
        <ecNumber evidence="11">2.7.1.4</ecNumber>
    </recommendedName>
</protein>
<evidence type="ECO:0000256" key="9">
    <source>
        <dbReference type="ARBA" id="ARBA00022842"/>
    </source>
</evidence>
<organism evidence="13 14">
    <name type="scientific">Celerinatantimonas diazotrophica</name>
    <dbReference type="NCBI Taxonomy" id="412034"/>
    <lineage>
        <taxon>Bacteria</taxon>
        <taxon>Pseudomonadati</taxon>
        <taxon>Pseudomonadota</taxon>
        <taxon>Gammaproteobacteria</taxon>
        <taxon>Celerinatantimonadaceae</taxon>
        <taxon>Celerinatantimonas</taxon>
    </lineage>
</organism>
<dbReference type="RefSeq" id="WP_233458680.1">
    <property type="nucleotide sequence ID" value="NZ_SMGD01000005.1"/>
</dbReference>
<dbReference type="AlphaFoldDB" id="A0A4R1KAP6"/>
<keyword evidence="6 13" id="KW-0418">Kinase</keyword>
<dbReference type="PANTHER" id="PTHR42742:SF3">
    <property type="entry name" value="FRUCTOKINASE"/>
    <property type="match status" value="1"/>
</dbReference>
<dbReference type="Gene3D" id="3.30.420.40">
    <property type="match status" value="2"/>
</dbReference>
<keyword evidence="14" id="KW-1185">Reference proteome</keyword>
<keyword evidence="3" id="KW-0808">Transferase</keyword>
<keyword evidence="10" id="KW-0119">Carbohydrate metabolism</keyword>
<keyword evidence="8" id="KW-0067">ATP-binding</keyword>
<dbReference type="InterPro" id="IPR051804">
    <property type="entry name" value="Carb_Metab_Reg_Kinase/Isom"/>
</dbReference>
<dbReference type="EC" id="2.7.1.4" evidence="11"/>
<keyword evidence="9" id="KW-0460">Magnesium</keyword>
<evidence type="ECO:0000256" key="11">
    <source>
        <dbReference type="ARBA" id="ARBA00038887"/>
    </source>
</evidence>
<accession>A0A4R1KAP6</accession>
<dbReference type="CDD" id="cd24067">
    <property type="entry name" value="ASKHA_NBD_ROK_BsFRK-like"/>
    <property type="match status" value="1"/>
</dbReference>
<proteinExistence type="inferred from homology"/>
<dbReference type="InterPro" id="IPR000600">
    <property type="entry name" value="ROK"/>
</dbReference>
<sequence>MLDTFMLGAIEAGGTKFIAAVSDQDLNVIDKISVPTTDPNQTLGKVADFFSSYSIAAMGVGCFGPLDLNHSSSTYGYIESTPKLAWKGFNILGALQAQYRIPIALNTDVNVAAFGELKRGAAVGEQSCIYITVGTGIGGGVVVDQQIFNGCHHPELGHIAVKRLPSDTFAGICPYHADCLEGLASGPALAKRANQEPNQIAKDDPIWELEAYYLAQAIVTYSLILSPAKIILGGGVMQQEHLLAMVKASVSQQLNHYIELPNLDNYIVRAQLKNEAAIIGGFILARDALRSE</sequence>
<evidence type="ECO:0000313" key="14">
    <source>
        <dbReference type="Proteomes" id="UP000295565"/>
    </source>
</evidence>